<feature type="coiled-coil region" evidence="1">
    <location>
        <begin position="134"/>
        <end position="161"/>
    </location>
</feature>
<reference evidence="3" key="1">
    <citation type="submission" date="2016-10" db="EMBL/GenBank/DDBJ databases">
        <authorList>
            <person name="Varghese N."/>
            <person name="Submissions S."/>
        </authorList>
    </citation>
    <scope>NUCLEOTIDE SEQUENCE [LARGE SCALE GENOMIC DNA]</scope>
    <source>
        <strain evidence="3">S1b</strain>
    </source>
</reference>
<keyword evidence="3" id="KW-1185">Reference proteome</keyword>
<keyword evidence="1" id="KW-0175">Coiled coil</keyword>
<gene>
    <name evidence="2" type="ORF">SAMN02910429_02330</name>
</gene>
<evidence type="ECO:0000256" key="1">
    <source>
        <dbReference type="SAM" id="Coils"/>
    </source>
</evidence>
<evidence type="ECO:0000313" key="3">
    <source>
        <dbReference type="Proteomes" id="UP000182471"/>
    </source>
</evidence>
<name>A0A1H9UZ20_9FIRM</name>
<proteinExistence type="predicted"/>
<dbReference type="RefSeq" id="WP_074731022.1">
    <property type="nucleotide sequence ID" value="NZ_FOGW01000049.1"/>
</dbReference>
<sequence>MGQEFYLNPNTVKTECAEGISICVSKTYDITKVVNAYKGISCTEIKCAAIDNEKEWVEDMNSYFVMLCTMLAEYQNSYCKLQSAVGDRILDSEELENSCRMLEIASKNIGAVVSKTVNTYTYNANLSKDVAEHRESLLKKADRAKEKCNEAMSLLNQDRDRYYEIENATKTLFLEGDNFKNYAEQILASIKNGTVDGKAYTPDKNAAWRKEYVEYSKKANAVLEVRNSEYFKSKNLKQSEIVKFTKELGCSEDVLYSYFAYAETHSDSKKNLTFLVNLVKGKYQEAFKIRVSNLNKVSKTLIQSYGYKKFSDFYDNPNSKTEKKVKDYYNAMLANRKDAKDYIELMKKGAQGFYNQLLPITADCCEQKGYKSKETDKAIKELYKSQDFVLFNDSILGQFYKKGKKQKVVGNVIENYPTEYSFTHEYSVEKITSIEFGGKTSDRDFDSVIVGMNCRDHSDYAGFEGNKMIEKKILKNFFISGSCKDRDKKVSDLCHEVYNGPHEVRDVVIKSVKDVFVISCGVVNPWAGILAEAGISAYDSGLDAEKVMETGSKVYKEADKKFNQTGKMKKALGDTIGRVNFDFWSRIPNIDVNPKLARYGTEIGKETASSILTIKNVVSLLDAIKADKEFYKKKSKEITSTLIDVFKSYTSDEDINNESQKVKYNSFGSMDLSTLLTIKKLTRGEIKTDINCKKSAIREYVKKHKLNKVFSEKDIFFAEKIIDSEKNIKELVCDKKGNYSGDNLIHVVSAMHLIDRVGKKSSTSSFLGKIASEKEKIIGYIQGESD</sequence>
<protein>
    <submittedName>
        <fullName evidence="2">Uncharacterized protein</fullName>
    </submittedName>
</protein>
<dbReference type="Proteomes" id="UP000182471">
    <property type="component" value="Unassembled WGS sequence"/>
</dbReference>
<dbReference type="AlphaFoldDB" id="A0A1H9UZ20"/>
<organism evidence="2 3">
    <name type="scientific">Lachnobacterium bovis</name>
    <dbReference type="NCBI Taxonomy" id="140626"/>
    <lineage>
        <taxon>Bacteria</taxon>
        <taxon>Bacillati</taxon>
        <taxon>Bacillota</taxon>
        <taxon>Clostridia</taxon>
        <taxon>Lachnospirales</taxon>
        <taxon>Lachnospiraceae</taxon>
        <taxon>Lachnobacterium</taxon>
    </lineage>
</organism>
<evidence type="ECO:0000313" key="2">
    <source>
        <dbReference type="EMBL" id="SES14770.1"/>
    </source>
</evidence>
<dbReference type="EMBL" id="FOGW01000049">
    <property type="protein sequence ID" value="SES14770.1"/>
    <property type="molecule type" value="Genomic_DNA"/>
</dbReference>
<accession>A0A1H9UZ20</accession>